<dbReference type="Gene3D" id="1.10.8.60">
    <property type="match status" value="1"/>
</dbReference>
<keyword evidence="2" id="KW-0547">Nucleotide-binding</keyword>
<reference evidence="12 13" key="1">
    <citation type="submission" date="2019-01" db="EMBL/GenBank/DDBJ databases">
        <authorList>
            <person name="Chen W.-M."/>
        </authorList>
    </citation>
    <scope>NUCLEOTIDE SEQUENCE [LARGE SCALE GENOMIC DNA]</scope>
    <source>
        <strain evidence="12 13">KYPY4</strain>
    </source>
</reference>
<evidence type="ECO:0000256" key="3">
    <source>
        <dbReference type="ARBA" id="ARBA00022840"/>
    </source>
</evidence>
<dbReference type="InterPro" id="IPR025943">
    <property type="entry name" value="Sigma_54_int_dom_ATP-bd_2"/>
</dbReference>
<dbReference type="InterPro" id="IPR003593">
    <property type="entry name" value="AAA+_ATPase"/>
</dbReference>
<dbReference type="AlphaFoldDB" id="A0A437REW0"/>
<sequence length="467" mass="50111">MAAHVLIVDDDADLLRLLSMRLGAAGYRVSSAESAEDALAQIALQRPQLVISDVQLPGADGLQLFETIRAQHAALPVILLTAHGTIPDAVEATSRGVFTYLTKPFDGKQLLEQVAQALALAGPGAADGRGAAEPAAWRAGIVSHSARMEELLAEALLVAKSDASVLIRGESGTGKELLAQALHRASRRASRPFVAVNCSAIPETLLESELFGHVKGAFTGATQNHRGLFQAADGGTLFLDEIGDMPPALQVKLLRVLQERSVRPVGANQPVPIDVRILSATHRDLDAMLADGSFREDLFYRLNVVSLQLPTLAERREDIPLLAQHFLTTLAARHGRRIRGFAPEALRALATAAWPGNVRQLHNVVEQVCALATAPLIPLSLVQRALRTPGVQVLSYAEARQRFERDYLVGLLKLTDGHVADAARLAERNRTEFYRLLQKHGLTPGRFRGDDGGEAGDVAADEGPVAG</sequence>
<evidence type="ECO:0000256" key="4">
    <source>
        <dbReference type="ARBA" id="ARBA00023012"/>
    </source>
</evidence>
<dbReference type="PROSITE" id="PS00675">
    <property type="entry name" value="SIGMA54_INTERACT_1"/>
    <property type="match status" value="1"/>
</dbReference>
<keyword evidence="4" id="KW-0902">Two-component regulatory system</keyword>
<dbReference type="GO" id="GO:0000160">
    <property type="term" value="P:phosphorelay signal transduction system"/>
    <property type="evidence" value="ECO:0007669"/>
    <property type="project" value="UniProtKB-KW"/>
</dbReference>
<dbReference type="InterPro" id="IPR009057">
    <property type="entry name" value="Homeodomain-like_sf"/>
</dbReference>
<organism evidence="12 13">
    <name type="scientific">Rubrivivax rivuli</name>
    <dbReference type="NCBI Taxonomy" id="1862385"/>
    <lineage>
        <taxon>Bacteria</taxon>
        <taxon>Pseudomonadati</taxon>
        <taxon>Pseudomonadota</taxon>
        <taxon>Betaproteobacteria</taxon>
        <taxon>Burkholderiales</taxon>
        <taxon>Sphaerotilaceae</taxon>
        <taxon>Rubrivivax</taxon>
    </lineage>
</organism>
<dbReference type="RefSeq" id="WP_128229380.1">
    <property type="nucleotide sequence ID" value="NZ_SACR01000004.1"/>
</dbReference>
<protein>
    <submittedName>
        <fullName evidence="12">Response regulator</fullName>
    </submittedName>
</protein>
<feature type="domain" description="Sigma-54 factor interaction" evidence="10">
    <location>
        <begin position="141"/>
        <end position="370"/>
    </location>
</feature>
<keyword evidence="13" id="KW-1185">Reference proteome</keyword>
<dbReference type="CDD" id="cd00009">
    <property type="entry name" value="AAA"/>
    <property type="match status" value="1"/>
</dbReference>
<evidence type="ECO:0000256" key="1">
    <source>
        <dbReference type="ARBA" id="ARBA00022553"/>
    </source>
</evidence>
<dbReference type="Pfam" id="PF25601">
    <property type="entry name" value="AAA_lid_14"/>
    <property type="match status" value="1"/>
</dbReference>
<dbReference type="InterPro" id="IPR011006">
    <property type="entry name" value="CheY-like_superfamily"/>
</dbReference>
<keyword evidence="1 8" id="KW-0597">Phosphoprotein</keyword>
<dbReference type="PANTHER" id="PTHR32071:SF116">
    <property type="entry name" value="TRANSCRIPTIONAL REGULATORY PROTEIN GLRR"/>
    <property type="match status" value="1"/>
</dbReference>
<keyword evidence="5" id="KW-0805">Transcription regulation</keyword>
<dbReference type="SMART" id="SM00448">
    <property type="entry name" value="REC"/>
    <property type="match status" value="1"/>
</dbReference>
<dbReference type="GO" id="GO:0003677">
    <property type="term" value="F:DNA binding"/>
    <property type="evidence" value="ECO:0007669"/>
    <property type="project" value="UniProtKB-KW"/>
</dbReference>
<dbReference type="InterPro" id="IPR002078">
    <property type="entry name" value="Sigma_54_int"/>
</dbReference>
<dbReference type="OrthoDB" id="9761705at2"/>
<dbReference type="InterPro" id="IPR025662">
    <property type="entry name" value="Sigma_54_int_dom_ATP-bd_1"/>
</dbReference>
<dbReference type="GO" id="GO:0006355">
    <property type="term" value="P:regulation of DNA-templated transcription"/>
    <property type="evidence" value="ECO:0007669"/>
    <property type="project" value="InterPro"/>
</dbReference>
<dbReference type="GO" id="GO:0005524">
    <property type="term" value="F:ATP binding"/>
    <property type="evidence" value="ECO:0007669"/>
    <property type="project" value="UniProtKB-KW"/>
</dbReference>
<dbReference type="SMART" id="SM00382">
    <property type="entry name" value="AAA"/>
    <property type="match status" value="1"/>
</dbReference>
<name>A0A437REW0_9BURK</name>
<dbReference type="PROSITE" id="PS50045">
    <property type="entry name" value="SIGMA54_INTERACT_4"/>
    <property type="match status" value="1"/>
</dbReference>
<evidence type="ECO:0000313" key="12">
    <source>
        <dbReference type="EMBL" id="RVU45281.1"/>
    </source>
</evidence>
<accession>A0A437REW0</accession>
<dbReference type="Pfam" id="PF00072">
    <property type="entry name" value="Response_reg"/>
    <property type="match status" value="1"/>
</dbReference>
<dbReference type="FunFam" id="3.40.50.2300:FF:000018">
    <property type="entry name" value="DNA-binding transcriptional regulator NtrC"/>
    <property type="match status" value="1"/>
</dbReference>
<evidence type="ECO:0000259" key="10">
    <source>
        <dbReference type="PROSITE" id="PS50045"/>
    </source>
</evidence>
<dbReference type="InterPro" id="IPR025944">
    <property type="entry name" value="Sigma_54_int_dom_CS"/>
</dbReference>
<gene>
    <name evidence="12" type="ORF">EOE66_14170</name>
</gene>
<dbReference type="InterPro" id="IPR027417">
    <property type="entry name" value="P-loop_NTPase"/>
</dbReference>
<dbReference type="InterPro" id="IPR001789">
    <property type="entry name" value="Sig_transdc_resp-reg_receiver"/>
</dbReference>
<evidence type="ECO:0000313" key="13">
    <source>
        <dbReference type="Proteomes" id="UP000285575"/>
    </source>
</evidence>
<keyword evidence="6" id="KW-0238">DNA-binding</keyword>
<dbReference type="Gene3D" id="3.40.50.300">
    <property type="entry name" value="P-loop containing nucleotide triphosphate hydrolases"/>
    <property type="match status" value="1"/>
</dbReference>
<comment type="caution">
    <text evidence="12">The sequence shown here is derived from an EMBL/GenBank/DDBJ whole genome shotgun (WGS) entry which is preliminary data.</text>
</comment>
<evidence type="ECO:0000256" key="7">
    <source>
        <dbReference type="ARBA" id="ARBA00023163"/>
    </source>
</evidence>
<keyword evidence="7" id="KW-0804">Transcription</keyword>
<evidence type="ECO:0000256" key="9">
    <source>
        <dbReference type="SAM" id="MobiDB-lite"/>
    </source>
</evidence>
<evidence type="ECO:0000259" key="11">
    <source>
        <dbReference type="PROSITE" id="PS50110"/>
    </source>
</evidence>
<dbReference type="InterPro" id="IPR058031">
    <property type="entry name" value="AAA_lid_NorR"/>
</dbReference>
<evidence type="ECO:0000256" key="8">
    <source>
        <dbReference type="PROSITE-ProRule" id="PRU00169"/>
    </source>
</evidence>
<dbReference type="PANTHER" id="PTHR32071">
    <property type="entry name" value="TRANSCRIPTIONAL REGULATORY PROTEIN"/>
    <property type="match status" value="1"/>
</dbReference>
<feature type="modified residue" description="4-aspartylphosphate" evidence="8">
    <location>
        <position position="53"/>
    </location>
</feature>
<dbReference type="Gene3D" id="1.10.10.60">
    <property type="entry name" value="Homeodomain-like"/>
    <property type="match status" value="1"/>
</dbReference>
<evidence type="ECO:0000256" key="6">
    <source>
        <dbReference type="ARBA" id="ARBA00023125"/>
    </source>
</evidence>
<evidence type="ECO:0000256" key="5">
    <source>
        <dbReference type="ARBA" id="ARBA00023015"/>
    </source>
</evidence>
<proteinExistence type="predicted"/>
<dbReference type="SUPFAM" id="SSF52540">
    <property type="entry name" value="P-loop containing nucleoside triphosphate hydrolases"/>
    <property type="match status" value="1"/>
</dbReference>
<dbReference type="PROSITE" id="PS50110">
    <property type="entry name" value="RESPONSE_REGULATORY"/>
    <property type="match status" value="1"/>
</dbReference>
<dbReference type="SUPFAM" id="SSF46689">
    <property type="entry name" value="Homeodomain-like"/>
    <property type="match status" value="1"/>
</dbReference>
<feature type="domain" description="Response regulatory" evidence="11">
    <location>
        <begin position="4"/>
        <end position="118"/>
    </location>
</feature>
<feature type="compositionally biased region" description="Low complexity" evidence="9">
    <location>
        <begin position="456"/>
        <end position="467"/>
    </location>
</feature>
<keyword evidence="3" id="KW-0067">ATP-binding</keyword>
<dbReference type="PROSITE" id="PS00676">
    <property type="entry name" value="SIGMA54_INTERACT_2"/>
    <property type="match status" value="1"/>
</dbReference>
<dbReference type="FunFam" id="3.40.50.300:FF:000006">
    <property type="entry name" value="DNA-binding transcriptional regulator NtrC"/>
    <property type="match status" value="1"/>
</dbReference>
<dbReference type="Proteomes" id="UP000285575">
    <property type="component" value="Unassembled WGS sequence"/>
</dbReference>
<dbReference type="Gene3D" id="3.40.50.2300">
    <property type="match status" value="1"/>
</dbReference>
<dbReference type="Pfam" id="PF00158">
    <property type="entry name" value="Sigma54_activat"/>
    <property type="match status" value="1"/>
</dbReference>
<feature type="region of interest" description="Disordered" evidence="9">
    <location>
        <begin position="445"/>
        <end position="467"/>
    </location>
</feature>
<evidence type="ECO:0000256" key="2">
    <source>
        <dbReference type="ARBA" id="ARBA00022741"/>
    </source>
</evidence>
<dbReference type="PROSITE" id="PS00688">
    <property type="entry name" value="SIGMA54_INTERACT_3"/>
    <property type="match status" value="1"/>
</dbReference>
<dbReference type="SUPFAM" id="SSF52172">
    <property type="entry name" value="CheY-like"/>
    <property type="match status" value="1"/>
</dbReference>
<dbReference type="EMBL" id="SACR01000004">
    <property type="protein sequence ID" value="RVU45281.1"/>
    <property type="molecule type" value="Genomic_DNA"/>
</dbReference>